<dbReference type="PANTHER" id="PTHR48100:SF2">
    <property type="entry name" value="CONSERVED PROTEIN"/>
    <property type="match status" value="1"/>
</dbReference>
<feature type="region of interest" description="Disordered" evidence="1">
    <location>
        <begin position="212"/>
        <end position="262"/>
    </location>
</feature>
<sequence length="262" mass="27708">MTVILLRHGRSSSNTAGILAGRSEGVDLDDKGRDQAAGLIDRIGDLPIRALISSPLLRCRRTLEPLAEALCLEPLIDDRLAEVDYGDWTGRKIAELAGEPLWRVVQAHPSAAVFPGGEGLAQVQARAVSAVREHDRRLALEYGAENGGDVLWVACTHGDVIKAVIADAYGMHLDAFQRVTADPASVNVIRYTELRPFVLHVNHTGARLAAALRAGPPPKNDTQDGGQDKGAAKTDGESPVPATEQPVAVVPTSDAVVGGSTD</sequence>
<dbReference type="PANTHER" id="PTHR48100">
    <property type="entry name" value="BROAD-SPECIFICITY PHOSPHATASE YOR283W-RELATED"/>
    <property type="match status" value="1"/>
</dbReference>
<dbReference type="InterPro" id="IPR022492">
    <property type="entry name" value="Phosphomutase_MSMEG4193_put"/>
</dbReference>
<name>A0A1Q4HXY3_9MYCO</name>
<accession>A0A1Q4HXY3</accession>
<feature type="compositionally biased region" description="Basic and acidic residues" evidence="1">
    <location>
        <begin position="226"/>
        <end position="236"/>
    </location>
</feature>
<dbReference type="Proteomes" id="UP000186438">
    <property type="component" value="Unassembled WGS sequence"/>
</dbReference>
<organism evidence="2 3">
    <name type="scientific">Mycobacterium paraffinicum</name>
    <dbReference type="NCBI Taxonomy" id="53378"/>
    <lineage>
        <taxon>Bacteria</taxon>
        <taxon>Bacillati</taxon>
        <taxon>Actinomycetota</taxon>
        <taxon>Actinomycetes</taxon>
        <taxon>Mycobacteriales</taxon>
        <taxon>Mycobacteriaceae</taxon>
        <taxon>Mycobacterium</taxon>
    </lineage>
</organism>
<dbReference type="EMBL" id="MPNT01000005">
    <property type="protein sequence ID" value="OJZ74530.1"/>
    <property type="molecule type" value="Genomic_DNA"/>
</dbReference>
<dbReference type="CDD" id="cd07067">
    <property type="entry name" value="HP_PGM_like"/>
    <property type="match status" value="1"/>
</dbReference>
<evidence type="ECO:0000313" key="3">
    <source>
        <dbReference type="Proteomes" id="UP000186438"/>
    </source>
</evidence>
<keyword evidence="3" id="KW-1185">Reference proteome</keyword>
<dbReference type="InterPro" id="IPR029033">
    <property type="entry name" value="His_PPase_superfam"/>
</dbReference>
<comment type="caution">
    <text evidence="2">The sequence shown here is derived from an EMBL/GenBank/DDBJ whole genome shotgun (WGS) entry which is preliminary data.</text>
</comment>
<evidence type="ECO:0000256" key="1">
    <source>
        <dbReference type="SAM" id="MobiDB-lite"/>
    </source>
</evidence>
<proteinExistence type="predicted"/>
<dbReference type="OrthoDB" id="4120859at2"/>
<gene>
    <name evidence="2" type="ORF">BRW65_07335</name>
</gene>
<dbReference type="GO" id="GO:0005737">
    <property type="term" value="C:cytoplasm"/>
    <property type="evidence" value="ECO:0007669"/>
    <property type="project" value="TreeGrafter"/>
</dbReference>
<dbReference type="RefSeq" id="WP_073873080.1">
    <property type="nucleotide sequence ID" value="NZ_MPNT01000005.1"/>
</dbReference>
<dbReference type="STRING" id="53378.BRW65_07335"/>
<reference evidence="2 3" key="1">
    <citation type="submission" date="2016-11" db="EMBL/GenBank/DDBJ databases">
        <title>Genome sequences of unsequenced Mycobacteria.</title>
        <authorList>
            <person name="Greninger A.L."/>
            <person name="Fang F."/>
            <person name="Jerome K.R."/>
        </authorList>
    </citation>
    <scope>NUCLEOTIDE SEQUENCE [LARGE SCALE GENOMIC DNA]</scope>
    <source>
        <strain evidence="2 3">M11</strain>
    </source>
</reference>
<dbReference type="NCBIfam" id="TIGR03848">
    <property type="entry name" value="MSMEG_4193"/>
    <property type="match status" value="1"/>
</dbReference>
<dbReference type="Pfam" id="PF00300">
    <property type="entry name" value="His_Phos_1"/>
    <property type="match status" value="1"/>
</dbReference>
<dbReference type="InterPro" id="IPR050275">
    <property type="entry name" value="PGM_Phosphatase"/>
</dbReference>
<protein>
    <submittedName>
        <fullName evidence="2">Phosphoglycerate mutase</fullName>
    </submittedName>
</protein>
<evidence type="ECO:0000313" key="2">
    <source>
        <dbReference type="EMBL" id="OJZ74530.1"/>
    </source>
</evidence>
<dbReference type="InterPro" id="IPR013078">
    <property type="entry name" value="His_Pase_superF_clade-1"/>
</dbReference>
<dbReference type="SUPFAM" id="SSF53254">
    <property type="entry name" value="Phosphoglycerate mutase-like"/>
    <property type="match status" value="1"/>
</dbReference>
<dbReference type="SMART" id="SM00855">
    <property type="entry name" value="PGAM"/>
    <property type="match status" value="1"/>
</dbReference>
<dbReference type="GO" id="GO:0016791">
    <property type="term" value="F:phosphatase activity"/>
    <property type="evidence" value="ECO:0007669"/>
    <property type="project" value="TreeGrafter"/>
</dbReference>
<dbReference type="AlphaFoldDB" id="A0A1Q4HXY3"/>
<dbReference type="Gene3D" id="3.40.50.1240">
    <property type="entry name" value="Phosphoglycerate mutase-like"/>
    <property type="match status" value="1"/>
</dbReference>